<evidence type="ECO:0000256" key="4">
    <source>
        <dbReference type="ARBA" id="ARBA00022490"/>
    </source>
</evidence>
<evidence type="ECO:0000256" key="6">
    <source>
        <dbReference type="ARBA" id="ARBA00023101"/>
    </source>
</evidence>
<evidence type="ECO:0000256" key="9">
    <source>
        <dbReference type="ARBA" id="ARBA00038884"/>
    </source>
</evidence>
<reference evidence="10" key="1">
    <citation type="submission" date="2012-12" db="EMBL/GenBank/DDBJ databases">
        <title>Identification and characterization of a phenylalanine ammonia-lyase gene family in Isatis indigotica Fort.</title>
        <authorList>
            <person name="Liu Q."/>
            <person name="Chen J."/>
            <person name="Zhou X."/>
            <person name="Di P."/>
            <person name="Xiao Y."/>
            <person name="Xuan H."/>
            <person name="Zhang L."/>
            <person name="Chen W."/>
        </authorList>
    </citation>
    <scope>NUCLEOTIDE SEQUENCE</scope>
    <source>
        <tissue evidence="10">Salivary gland</tissue>
    </source>
</reference>
<sequence>MPICFLKTNLLATKIPAGFHLKFVQLIASVLKKDIEKITLVVEPGLDISRGGSMEPNCLCTIHSINVFSPEKNEEYGSQIRNFIAENLALPQQRIVVALHDLNPTDIA</sequence>
<accession>A0A0K8RCP6</accession>
<evidence type="ECO:0000256" key="8">
    <source>
        <dbReference type="ARBA" id="ARBA00037460"/>
    </source>
</evidence>
<dbReference type="InterPro" id="IPR014347">
    <property type="entry name" value="Tautomerase/MIF_sf"/>
</dbReference>
<dbReference type="PANTHER" id="PTHR11954">
    <property type="entry name" value="D-DOPACHROME DECARBOXYLASE"/>
    <property type="match status" value="1"/>
</dbReference>
<keyword evidence="5" id="KW-0007">Acetylation</keyword>
<evidence type="ECO:0000256" key="7">
    <source>
        <dbReference type="ARBA" id="ARBA00023239"/>
    </source>
</evidence>
<name>A0A0K8RCP6_IXORI</name>
<proteinExistence type="evidence at transcript level"/>
<comment type="function">
    <text evidence="8">Tautomerization of D-dopachrome with decarboxylation to give 5,6-dihydroxyindole (DHI).</text>
</comment>
<dbReference type="GO" id="GO:0005737">
    <property type="term" value="C:cytoplasm"/>
    <property type="evidence" value="ECO:0007669"/>
    <property type="project" value="UniProtKB-SubCell"/>
</dbReference>
<dbReference type="Gene3D" id="3.30.429.10">
    <property type="entry name" value="Macrophage Migration Inhibitory Factor"/>
    <property type="match status" value="1"/>
</dbReference>
<evidence type="ECO:0000256" key="3">
    <source>
        <dbReference type="ARBA" id="ARBA00011233"/>
    </source>
</evidence>
<dbReference type="Pfam" id="PF01187">
    <property type="entry name" value="MIF"/>
    <property type="match status" value="1"/>
</dbReference>
<keyword evidence="4" id="KW-0963">Cytoplasm</keyword>
<dbReference type="InterPro" id="IPR001398">
    <property type="entry name" value="Macrophage_inhib_fac"/>
</dbReference>
<dbReference type="SUPFAM" id="SSF55331">
    <property type="entry name" value="Tautomerase/MIF"/>
    <property type="match status" value="1"/>
</dbReference>
<evidence type="ECO:0000256" key="5">
    <source>
        <dbReference type="ARBA" id="ARBA00022990"/>
    </source>
</evidence>
<organism evidence="10">
    <name type="scientific">Ixodes ricinus</name>
    <name type="common">Common tick</name>
    <name type="synonym">Acarus ricinus</name>
    <dbReference type="NCBI Taxonomy" id="34613"/>
    <lineage>
        <taxon>Eukaryota</taxon>
        <taxon>Metazoa</taxon>
        <taxon>Ecdysozoa</taxon>
        <taxon>Arthropoda</taxon>
        <taxon>Chelicerata</taxon>
        <taxon>Arachnida</taxon>
        <taxon>Acari</taxon>
        <taxon>Parasitiformes</taxon>
        <taxon>Ixodida</taxon>
        <taxon>Ixodoidea</taxon>
        <taxon>Ixodidae</taxon>
        <taxon>Ixodinae</taxon>
        <taxon>Ixodes</taxon>
    </lineage>
</organism>
<dbReference type="GO" id="GO:0033981">
    <property type="term" value="F:D-dopachrome decarboxylase activity"/>
    <property type="evidence" value="ECO:0007669"/>
    <property type="project" value="UniProtKB-EC"/>
</dbReference>
<evidence type="ECO:0000256" key="1">
    <source>
        <dbReference type="ARBA" id="ARBA00004496"/>
    </source>
</evidence>
<keyword evidence="6" id="KW-0470">Melanin biosynthesis</keyword>
<evidence type="ECO:0000256" key="2">
    <source>
        <dbReference type="ARBA" id="ARBA00005851"/>
    </source>
</evidence>
<dbReference type="PANTHER" id="PTHR11954:SF22">
    <property type="entry name" value="D-DOPACHROME DECARBOXYLASE"/>
    <property type="match status" value="1"/>
</dbReference>
<keyword evidence="7" id="KW-0456">Lyase</keyword>
<dbReference type="EMBL" id="GADI01004952">
    <property type="protein sequence ID" value="JAA68856.1"/>
    <property type="molecule type" value="mRNA"/>
</dbReference>
<dbReference type="AlphaFoldDB" id="A0A0K8RCP6"/>
<dbReference type="GO" id="GO:0005615">
    <property type="term" value="C:extracellular space"/>
    <property type="evidence" value="ECO:0007669"/>
    <property type="project" value="TreeGrafter"/>
</dbReference>
<dbReference type="EC" id="4.1.1.84" evidence="9"/>
<protein>
    <recommendedName>
        <fullName evidence="9">D-dopachrome decarboxylase</fullName>
        <ecNumber evidence="9">4.1.1.84</ecNumber>
    </recommendedName>
</protein>
<dbReference type="GO" id="GO:0042438">
    <property type="term" value="P:melanin biosynthetic process"/>
    <property type="evidence" value="ECO:0007669"/>
    <property type="project" value="UniProtKB-KW"/>
</dbReference>
<evidence type="ECO:0000313" key="10">
    <source>
        <dbReference type="EMBL" id="JAA68856.1"/>
    </source>
</evidence>
<comment type="subcellular location">
    <subcellularLocation>
        <location evidence="1">Cytoplasm</location>
    </subcellularLocation>
</comment>
<comment type="subunit">
    <text evidence="3">Homotrimer.</text>
</comment>
<comment type="similarity">
    <text evidence="2">Belongs to the MIF family.</text>
</comment>
<dbReference type="GO" id="GO:0050178">
    <property type="term" value="F:phenylpyruvate tautomerase activity"/>
    <property type="evidence" value="ECO:0007669"/>
    <property type="project" value="TreeGrafter"/>
</dbReference>